<keyword evidence="5" id="KW-0833">Ubl conjugation pathway</keyword>
<dbReference type="Gene3D" id="3.90.70.10">
    <property type="entry name" value="Cysteine proteinases"/>
    <property type="match status" value="1"/>
</dbReference>
<comment type="caution">
    <text evidence="10">The sequence shown here is derived from an EMBL/GenBank/DDBJ whole genome shotgun (WGS) entry which is preliminary data.</text>
</comment>
<evidence type="ECO:0000313" key="10">
    <source>
        <dbReference type="EMBL" id="GAA5807330.1"/>
    </source>
</evidence>
<evidence type="ECO:0000256" key="5">
    <source>
        <dbReference type="ARBA" id="ARBA00022786"/>
    </source>
</evidence>
<evidence type="ECO:0000256" key="7">
    <source>
        <dbReference type="ARBA" id="ARBA00022807"/>
    </source>
</evidence>
<dbReference type="InterPro" id="IPR001394">
    <property type="entry name" value="Peptidase_C19_UCH"/>
</dbReference>
<dbReference type="PANTHER" id="PTHR24006">
    <property type="entry name" value="UBIQUITIN CARBOXYL-TERMINAL HYDROLASE"/>
    <property type="match status" value="1"/>
</dbReference>
<proteinExistence type="inferred from homology"/>
<name>A0ABP9YKD7_9FUNG</name>
<dbReference type="PANTHER" id="PTHR24006:SF758">
    <property type="entry name" value="UBIQUITIN CARBOXYL-TERMINAL HYDROLASE 36"/>
    <property type="match status" value="1"/>
</dbReference>
<dbReference type="SUPFAM" id="SSF54001">
    <property type="entry name" value="Cysteine proteinases"/>
    <property type="match status" value="1"/>
</dbReference>
<evidence type="ECO:0000256" key="8">
    <source>
        <dbReference type="SAM" id="MobiDB-lite"/>
    </source>
</evidence>
<comment type="catalytic activity">
    <reaction evidence="1">
        <text>Thiol-dependent hydrolysis of ester, thioester, amide, peptide and isopeptide bonds formed by the C-terminal Gly of ubiquitin (a 76-residue protein attached to proteins as an intracellular targeting signal).</text>
        <dbReference type="EC" id="3.4.19.12"/>
    </reaction>
</comment>
<feature type="region of interest" description="Disordered" evidence="8">
    <location>
        <begin position="452"/>
        <end position="471"/>
    </location>
</feature>
<reference evidence="10 11" key="1">
    <citation type="submission" date="2024-04" db="EMBL/GenBank/DDBJ databases">
        <title>genome sequences of Mucor flavus KT1a and Helicostylum pulchrum KT1b strains isolated from the surface of a dry-aged beef.</title>
        <authorList>
            <person name="Toyotome T."/>
            <person name="Hosono M."/>
            <person name="Torimaru M."/>
            <person name="Fukuda K."/>
            <person name="Mikami N."/>
        </authorList>
    </citation>
    <scope>NUCLEOTIDE SEQUENCE [LARGE SCALE GENOMIC DNA]</scope>
    <source>
        <strain evidence="10 11">KT1a</strain>
    </source>
</reference>
<accession>A0ABP9YKD7</accession>
<evidence type="ECO:0000256" key="2">
    <source>
        <dbReference type="ARBA" id="ARBA00009085"/>
    </source>
</evidence>
<gene>
    <name evidence="10" type="ORF">MFLAVUS_000688</name>
</gene>
<organism evidence="10 11">
    <name type="scientific">Mucor flavus</name>
    <dbReference type="NCBI Taxonomy" id="439312"/>
    <lineage>
        <taxon>Eukaryota</taxon>
        <taxon>Fungi</taxon>
        <taxon>Fungi incertae sedis</taxon>
        <taxon>Mucoromycota</taxon>
        <taxon>Mucoromycotina</taxon>
        <taxon>Mucoromycetes</taxon>
        <taxon>Mucorales</taxon>
        <taxon>Mucorineae</taxon>
        <taxon>Mucoraceae</taxon>
        <taxon>Mucor</taxon>
    </lineage>
</organism>
<dbReference type="InterPro" id="IPR050164">
    <property type="entry name" value="Peptidase_C19"/>
</dbReference>
<evidence type="ECO:0000256" key="3">
    <source>
        <dbReference type="ARBA" id="ARBA00012759"/>
    </source>
</evidence>
<feature type="compositionally biased region" description="Polar residues" evidence="8">
    <location>
        <begin position="452"/>
        <end position="463"/>
    </location>
</feature>
<evidence type="ECO:0000259" key="9">
    <source>
        <dbReference type="PROSITE" id="PS50235"/>
    </source>
</evidence>
<dbReference type="InterPro" id="IPR028889">
    <property type="entry name" value="USP"/>
</dbReference>
<evidence type="ECO:0000313" key="11">
    <source>
        <dbReference type="Proteomes" id="UP001473302"/>
    </source>
</evidence>
<dbReference type="InterPro" id="IPR038765">
    <property type="entry name" value="Papain-like_cys_pep_sf"/>
</dbReference>
<keyword evidence="7" id="KW-0788">Thiol protease</keyword>
<dbReference type="EMBL" id="BAABUK010000002">
    <property type="protein sequence ID" value="GAA5807330.1"/>
    <property type="molecule type" value="Genomic_DNA"/>
</dbReference>
<dbReference type="PROSITE" id="PS00973">
    <property type="entry name" value="USP_2"/>
    <property type="match status" value="1"/>
</dbReference>
<dbReference type="Pfam" id="PF00443">
    <property type="entry name" value="UCH"/>
    <property type="match status" value="1"/>
</dbReference>
<dbReference type="EC" id="3.4.19.12" evidence="3"/>
<evidence type="ECO:0000256" key="1">
    <source>
        <dbReference type="ARBA" id="ARBA00000707"/>
    </source>
</evidence>
<evidence type="ECO:0000256" key="4">
    <source>
        <dbReference type="ARBA" id="ARBA00022670"/>
    </source>
</evidence>
<dbReference type="PROSITE" id="PS50235">
    <property type="entry name" value="USP_3"/>
    <property type="match status" value="1"/>
</dbReference>
<dbReference type="InterPro" id="IPR018200">
    <property type="entry name" value="USP_CS"/>
</dbReference>
<feature type="region of interest" description="Disordered" evidence="8">
    <location>
        <begin position="1"/>
        <end position="63"/>
    </location>
</feature>
<evidence type="ECO:0000256" key="6">
    <source>
        <dbReference type="ARBA" id="ARBA00022801"/>
    </source>
</evidence>
<feature type="compositionally biased region" description="Low complexity" evidence="8">
    <location>
        <begin position="37"/>
        <end position="53"/>
    </location>
</feature>
<sequence length="525" mass="59246">MAKSQFKNKNKNSNNNPSNPYNKNQNGNHSNKINRGNNNKSQNRPQQQQLQQPRKQKESTVKGPLFDKSKLIPTWKINRKIGPGFINGQNTCFLNSVLECLTYTAPLAQYLLQAEHKKNCRLSGYCALCAMELHVRRCLKDPKSFTPGAAILPSYFTSNLKAISKTLRLGRQEDAHEFYMFLLSAFQKSATAGLGKLPLKVEQTTLIHQIFGGRLRSQVKCYNCKAVSDNFEGCLDLSVDLTNANSLHKTLENFIRIDEVEGYKCDACKKTVTASKQMTINKTPMMLTVHLKRFAFDLERGYMRKINTTIKYPQQLDLSRYTSKDSKVTGTSYSLYAVVVHLGHGCDSGHYYAYVKSPEGKWYCMDDEDVQPASLDEVLSQNAYMLFYQQDQVNIPKTAAATPSYPLPPVVEPALPVVIPKPVLKSVTKPTLAAEVKPADGKKKVCIETVDSDSPSDWVSQSADKPFRSLRGKLSPPTYGAAVSDESAWHERDLVEFLHQQKSQKRRRFRKTLESKKVPWNVQAL</sequence>
<feature type="compositionally biased region" description="Low complexity" evidence="8">
    <location>
        <begin position="11"/>
        <end position="28"/>
    </location>
</feature>
<keyword evidence="11" id="KW-1185">Reference proteome</keyword>
<dbReference type="Proteomes" id="UP001473302">
    <property type="component" value="Unassembled WGS sequence"/>
</dbReference>
<keyword evidence="6" id="KW-0378">Hydrolase</keyword>
<feature type="compositionally biased region" description="Basic residues" evidence="8">
    <location>
        <begin position="1"/>
        <end position="10"/>
    </location>
</feature>
<keyword evidence="4" id="KW-0645">Protease</keyword>
<feature type="domain" description="USP" evidence="9">
    <location>
        <begin position="83"/>
        <end position="391"/>
    </location>
</feature>
<comment type="similarity">
    <text evidence="2">Belongs to the peptidase C19 family.</text>
</comment>
<protein>
    <recommendedName>
        <fullName evidence="3">ubiquitinyl hydrolase 1</fullName>
        <ecNumber evidence="3">3.4.19.12</ecNumber>
    </recommendedName>
</protein>